<sequence>MARMEKVLNDRGLVRVIATPEYDGPNFDQCRPDMWEVLRDYPTKIDPKSLKGETLGDTENPATYLHRQLKRWKQETERDPEGDPLMTTMFRRRTVYQQPPVYQQPQAYPQPQGYQGQIQGPVNPWGRPGQGY</sequence>
<evidence type="ECO:0000313" key="2">
    <source>
        <dbReference type="EMBL" id="KAJ8386346.1"/>
    </source>
</evidence>
<keyword evidence="3" id="KW-1185">Reference proteome</keyword>
<dbReference type="EMBL" id="JAINUG010000230">
    <property type="protein sequence ID" value="KAJ8386346.1"/>
    <property type="molecule type" value="Genomic_DNA"/>
</dbReference>
<gene>
    <name evidence="2" type="ORF">AAFF_G00174430</name>
</gene>
<reference evidence="2" key="1">
    <citation type="journal article" date="2023" name="Science">
        <title>Genome structures resolve the early diversification of teleost fishes.</title>
        <authorList>
            <person name="Parey E."/>
            <person name="Louis A."/>
            <person name="Montfort J."/>
            <person name="Bouchez O."/>
            <person name="Roques C."/>
            <person name="Iampietro C."/>
            <person name="Lluch J."/>
            <person name="Castinel A."/>
            <person name="Donnadieu C."/>
            <person name="Desvignes T."/>
            <person name="Floi Bucao C."/>
            <person name="Jouanno E."/>
            <person name="Wen M."/>
            <person name="Mejri S."/>
            <person name="Dirks R."/>
            <person name="Jansen H."/>
            <person name="Henkel C."/>
            <person name="Chen W.J."/>
            <person name="Zahm M."/>
            <person name="Cabau C."/>
            <person name="Klopp C."/>
            <person name="Thompson A.W."/>
            <person name="Robinson-Rechavi M."/>
            <person name="Braasch I."/>
            <person name="Lecointre G."/>
            <person name="Bobe J."/>
            <person name="Postlethwait J.H."/>
            <person name="Berthelot C."/>
            <person name="Roest Crollius H."/>
            <person name="Guiguen Y."/>
        </authorList>
    </citation>
    <scope>NUCLEOTIDE SEQUENCE</scope>
    <source>
        <strain evidence="2">NC1722</strain>
    </source>
</reference>
<dbReference type="AlphaFoldDB" id="A0AAD7RP02"/>
<feature type="compositionally biased region" description="Low complexity" evidence="1">
    <location>
        <begin position="96"/>
        <end position="122"/>
    </location>
</feature>
<evidence type="ECO:0000313" key="3">
    <source>
        <dbReference type="Proteomes" id="UP001221898"/>
    </source>
</evidence>
<comment type="caution">
    <text evidence="2">The sequence shown here is derived from an EMBL/GenBank/DDBJ whole genome shotgun (WGS) entry which is preliminary data.</text>
</comment>
<organism evidence="2 3">
    <name type="scientific">Aldrovandia affinis</name>
    <dbReference type="NCBI Taxonomy" id="143900"/>
    <lineage>
        <taxon>Eukaryota</taxon>
        <taxon>Metazoa</taxon>
        <taxon>Chordata</taxon>
        <taxon>Craniata</taxon>
        <taxon>Vertebrata</taxon>
        <taxon>Euteleostomi</taxon>
        <taxon>Actinopterygii</taxon>
        <taxon>Neopterygii</taxon>
        <taxon>Teleostei</taxon>
        <taxon>Notacanthiformes</taxon>
        <taxon>Halosauridae</taxon>
        <taxon>Aldrovandia</taxon>
    </lineage>
</organism>
<proteinExistence type="predicted"/>
<name>A0AAD7RP02_9TELE</name>
<protein>
    <submittedName>
        <fullName evidence="2">Uncharacterized protein</fullName>
    </submittedName>
</protein>
<accession>A0AAD7RP02</accession>
<dbReference type="Proteomes" id="UP001221898">
    <property type="component" value="Unassembled WGS sequence"/>
</dbReference>
<feature type="region of interest" description="Disordered" evidence="1">
    <location>
        <begin position="96"/>
        <end position="132"/>
    </location>
</feature>
<evidence type="ECO:0000256" key="1">
    <source>
        <dbReference type="SAM" id="MobiDB-lite"/>
    </source>
</evidence>